<dbReference type="Proteomes" id="UP000682811">
    <property type="component" value="Unassembled WGS sequence"/>
</dbReference>
<dbReference type="InterPro" id="IPR009057">
    <property type="entry name" value="Homeodomain-like_sf"/>
</dbReference>
<evidence type="ECO:0000313" key="5">
    <source>
        <dbReference type="EMBL" id="GIO45345.1"/>
    </source>
</evidence>
<dbReference type="PANTHER" id="PTHR47893:SF1">
    <property type="entry name" value="REGULATORY PROTEIN PCHR"/>
    <property type="match status" value="1"/>
</dbReference>
<organism evidence="5 6">
    <name type="scientific">Paenibacillus azoreducens</name>
    <dbReference type="NCBI Taxonomy" id="116718"/>
    <lineage>
        <taxon>Bacteria</taxon>
        <taxon>Bacillati</taxon>
        <taxon>Bacillota</taxon>
        <taxon>Bacilli</taxon>
        <taxon>Bacillales</taxon>
        <taxon>Paenibacillaceae</taxon>
        <taxon>Paenibacillus</taxon>
    </lineage>
</organism>
<dbReference type="GO" id="GO:0003700">
    <property type="term" value="F:DNA-binding transcription factor activity"/>
    <property type="evidence" value="ECO:0007669"/>
    <property type="project" value="InterPro"/>
</dbReference>
<protein>
    <submittedName>
        <fullName evidence="5">AraC family transcriptional regulator</fullName>
    </submittedName>
</protein>
<evidence type="ECO:0000256" key="1">
    <source>
        <dbReference type="ARBA" id="ARBA00023015"/>
    </source>
</evidence>
<dbReference type="InterPro" id="IPR011051">
    <property type="entry name" value="RmlC_Cupin_sf"/>
</dbReference>
<evidence type="ECO:0000313" key="6">
    <source>
        <dbReference type="Proteomes" id="UP000682811"/>
    </source>
</evidence>
<dbReference type="InterPro" id="IPR018060">
    <property type="entry name" value="HTH_AraC"/>
</dbReference>
<evidence type="ECO:0000256" key="2">
    <source>
        <dbReference type="ARBA" id="ARBA00023125"/>
    </source>
</evidence>
<evidence type="ECO:0000256" key="3">
    <source>
        <dbReference type="ARBA" id="ARBA00023163"/>
    </source>
</evidence>
<evidence type="ECO:0000259" key="4">
    <source>
        <dbReference type="PROSITE" id="PS01124"/>
    </source>
</evidence>
<keyword evidence="1" id="KW-0805">Transcription regulation</keyword>
<dbReference type="PROSITE" id="PS01124">
    <property type="entry name" value="HTH_ARAC_FAMILY_2"/>
    <property type="match status" value="1"/>
</dbReference>
<feature type="domain" description="HTH araC/xylS-type" evidence="4">
    <location>
        <begin position="223"/>
        <end position="321"/>
    </location>
</feature>
<keyword evidence="3" id="KW-0804">Transcription</keyword>
<dbReference type="SUPFAM" id="SSF46689">
    <property type="entry name" value="Homeodomain-like"/>
    <property type="match status" value="1"/>
</dbReference>
<comment type="caution">
    <text evidence="5">The sequence shown here is derived from an EMBL/GenBank/DDBJ whole genome shotgun (WGS) entry which is preliminary data.</text>
</comment>
<dbReference type="PROSITE" id="PS00041">
    <property type="entry name" value="HTH_ARAC_FAMILY_1"/>
    <property type="match status" value="1"/>
</dbReference>
<dbReference type="SMART" id="SM00342">
    <property type="entry name" value="HTH_ARAC"/>
    <property type="match status" value="1"/>
</dbReference>
<dbReference type="EMBL" id="BORT01000001">
    <property type="protein sequence ID" value="GIO45345.1"/>
    <property type="molecule type" value="Genomic_DNA"/>
</dbReference>
<name>A0A919YAM1_9BACL</name>
<dbReference type="SUPFAM" id="SSF51182">
    <property type="entry name" value="RmlC-like cupins"/>
    <property type="match status" value="1"/>
</dbReference>
<dbReference type="GO" id="GO:0043565">
    <property type="term" value="F:sequence-specific DNA binding"/>
    <property type="evidence" value="ECO:0007669"/>
    <property type="project" value="InterPro"/>
</dbReference>
<dbReference type="AlphaFoldDB" id="A0A919YAM1"/>
<dbReference type="InterPro" id="IPR053142">
    <property type="entry name" value="PchR_regulatory_protein"/>
</dbReference>
<dbReference type="PANTHER" id="PTHR47893">
    <property type="entry name" value="REGULATORY PROTEIN PCHR"/>
    <property type="match status" value="1"/>
</dbReference>
<gene>
    <name evidence="5" type="ORF">J34TS1_01100</name>
</gene>
<proteinExistence type="predicted"/>
<keyword evidence="6" id="KW-1185">Reference proteome</keyword>
<dbReference type="InterPro" id="IPR018062">
    <property type="entry name" value="HTH_AraC-typ_CS"/>
</dbReference>
<sequence length="330" mass="37321">MTEIDFHHNFNLFFDGLKLSRQNEDRTEQMKLCPQMGTGLIRRFVPRFDIDVVVSEVTFHQDCSLPLITETPMVELNYCLQGKRELTIDGVQHQFGPGSCTLQLINEVGARFEFSGNEPYVMVGVGIPVPTFHHFMENAGGGRSVDFCGILGQRPFRLFQEKTDPAALITLQRLLKPIRNKGMNNLEMECSVLDLLSKGFRSFLTEDAAGSTRLSKSDMQKIREARDIMIERMVDPPSLMELSRLIGMNDFKLKVGFKEMYGTTVFGYLRDKRLEKALALLQQGHLNVNETSCAIGYSNSSYFSEVFREKYGINPGQLLKHAAAGISLEQ</sequence>
<dbReference type="Pfam" id="PF12833">
    <property type="entry name" value="HTH_18"/>
    <property type="match status" value="1"/>
</dbReference>
<accession>A0A919YAM1</accession>
<keyword evidence="2" id="KW-0238">DNA-binding</keyword>
<reference evidence="5 6" key="1">
    <citation type="submission" date="2021-03" db="EMBL/GenBank/DDBJ databases">
        <title>Antimicrobial resistance genes in bacteria isolated from Japanese honey, and their potential for conferring macrolide and lincosamide resistance in the American foulbrood pathogen Paenibacillus larvae.</title>
        <authorList>
            <person name="Okamoto M."/>
            <person name="Kumagai M."/>
            <person name="Kanamori H."/>
            <person name="Takamatsu D."/>
        </authorList>
    </citation>
    <scope>NUCLEOTIDE SEQUENCE [LARGE SCALE GENOMIC DNA]</scope>
    <source>
        <strain evidence="5 6">J34TS1</strain>
    </source>
</reference>
<dbReference type="Gene3D" id="1.10.10.60">
    <property type="entry name" value="Homeodomain-like"/>
    <property type="match status" value="2"/>
</dbReference>
<dbReference type="RefSeq" id="WP_212976554.1">
    <property type="nucleotide sequence ID" value="NZ_AP025343.1"/>
</dbReference>